<keyword evidence="4 6" id="KW-0808">Transferase</keyword>
<comment type="caution">
    <text evidence="6">Lacks conserved residue(s) required for the propagation of feature annotation.</text>
</comment>
<comment type="function">
    <text evidence="6">Flavin prenyltransferase that catalyzes the synthesis of the prenylated FMN cofactor (prenyl-FMN) for 4-hydroxy-3-polyprenylbenzoic acid decarboxylase UbiD. The prenyltransferase is metal-independent and links a dimethylallyl moiety from dimethylallyl monophosphate (DMAP) to the flavin N5 and C6 atoms of FMN.</text>
</comment>
<keyword evidence="2 6" id="KW-0285">Flavoprotein</keyword>
<feature type="binding site" evidence="6">
    <location>
        <position position="164"/>
    </location>
    <ligand>
        <name>dimethylallyl phosphate</name>
        <dbReference type="ChEBI" id="CHEBI:88052"/>
    </ligand>
</feature>
<dbReference type="GO" id="GO:0016831">
    <property type="term" value="F:carboxy-lyase activity"/>
    <property type="evidence" value="ECO:0007669"/>
    <property type="project" value="TreeGrafter"/>
</dbReference>
<reference evidence="10" key="2">
    <citation type="submission" date="2018-04" db="EMBL/GenBank/DDBJ databases">
        <title>Complete genome sequence of Sulfodiicoccus acidiphilus strain HS-1.</title>
        <authorList>
            <person name="Sakai H.D."/>
            <person name="Kurosawa N."/>
        </authorList>
    </citation>
    <scope>NUCLEOTIDE SEQUENCE [LARGE SCALE GENOMIC DNA]</scope>
    <source>
        <strain evidence="10">HS-1</strain>
    </source>
</reference>
<dbReference type="NCBIfam" id="NF004685">
    <property type="entry name" value="PRK06029.1"/>
    <property type="match status" value="1"/>
</dbReference>
<feature type="binding site" evidence="6">
    <location>
        <begin position="6"/>
        <end position="8"/>
    </location>
    <ligand>
        <name>FMN</name>
        <dbReference type="ChEBI" id="CHEBI:58210"/>
    </ligand>
</feature>
<evidence type="ECO:0000313" key="8">
    <source>
        <dbReference type="EMBL" id="BBD72135.1"/>
    </source>
</evidence>
<feature type="domain" description="Flavoprotein" evidence="7">
    <location>
        <begin position="2"/>
        <end position="169"/>
    </location>
</feature>
<evidence type="ECO:0000256" key="6">
    <source>
        <dbReference type="HAMAP-Rule" id="MF_01984"/>
    </source>
</evidence>
<evidence type="ECO:0000256" key="5">
    <source>
        <dbReference type="ARBA" id="ARBA00060793"/>
    </source>
</evidence>
<dbReference type="SUPFAM" id="SSF52507">
    <property type="entry name" value="Homo-oligomeric flavin-containing Cys decarboxylases, HFCD"/>
    <property type="match status" value="1"/>
</dbReference>
<dbReference type="Gene3D" id="3.40.50.1950">
    <property type="entry name" value="Flavin prenyltransferase-like"/>
    <property type="match status" value="1"/>
</dbReference>
<dbReference type="PANTHER" id="PTHR43374">
    <property type="entry name" value="FLAVIN PRENYLTRANSFERASE"/>
    <property type="match status" value="1"/>
</dbReference>
<evidence type="ECO:0000256" key="3">
    <source>
        <dbReference type="ARBA" id="ARBA00022643"/>
    </source>
</evidence>
<keyword evidence="10" id="KW-1185">Reference proteome</keyword>
<dbReference type="AlphaFoldDB" id="A0A348B1T3"/>
<feature type="binding site" evidence="6">
    <location>
        <position position="32"/>
    </location>
    <ligand>
        <name>FMN</name>
        <dbReference type="ChEBI" id="CHEBI:58210"/>
    </ligand>
</feature>
<evidence type="ECO:0000313" key="10">
    <source>
        <dbReference type="Proteomes" id="UP000276741"/>
    </source>
</evidence>
<reference evidence="9" key="4">
    <citation type="submission" date="2020-09" db="EMBL/GenBank/DDBJ databases">
        <authorList>
            <person name="Sun Q."/>
            <person name="Ohkuma M."/>
        </authorList>
    </citation>
    <scope>NUCLEOTIDE SEQUENCE</scope>
    <source>
        <strain evidence="9">JCM 31740</strain>
    </source>
</reference>
<dbReference type="GO" id="GO:0106141">
    <property type="term" value="F:flavin prenyltransferase activity"/>
    <property type="evidence" value="ECO:0007669"/>
    <property type="project" value="UniProtKB-EC"/>
</dbReference>
<dbReference type="PANTHER" id="PTHR43374:SF1">
    <property type="entry name" value="FLAVIN PRENYLTRANSFERASE PAD1, MITOCHONDRIAL"/>
    <property type="match status" value="1"/>
</dbReference>
<dbReference type="Pfam" id="PF02441">
    <property type="entry name" value="Flavoprotein"/>
    <property type="match status" value="1"/>
</dbReference>
<dbReference type="EMBL" id="BMQS01000008">
    <property type="protein sequence ID" value="GGT94726.1"/>
    <property type="molecule type" value="Genomic_DNA"/>
</dbReference>
<name>A0A348B1T3_9CREN</name>
<accession>A0A348B1T3</accession>
<sequence>MVGVTGGSGPIYAVRLLEELKKRDVETHLILSPSAALTIKLETDYTVDYVESLASRKYNFRDVSAAISSGSFRTDGMVIIPCSMKTLAGVASGYSDNLVLRAADVTLKERRPLVLVVRETPYNLIHIRNMYIAARAGAIIMPASPAFYHRPTTMQQLVDQVVGRVLDMFGVEHNLYRKWSGPQAGDKDVGE</sequence>
<feature type="binding site" evidence="6">
    <location>
        <position position="118"/>
    </location>
    <ligand>
        <name>FMN</name>
        <dbReference type="ChEBI" id="CHEBI:58210"/>
    </ligand>
</feature>
<dbReference type="EC" id="2.5.1.129" evidence="6"/>
<dbReference type="KEGG" id="sacd:HS1genome_0524"/>
<reference evidence="8" key="3">
    <citation type="journal article" date="2019" name="BMC Res. Notes">
        <title>Complete genome sequence of the Sulfodiicoccus acidiphilus strain HS-1T, the first crenarchaeon that lacks polB3, isolated from an acidic hot spring in Ohwaku-dani, Hakone, Japan.</title>
        <authorList>
            <person name="Sakai H.D."/>
            <person name="Kurosawa N."/>
        </authorList>
    </citation>
    <scope>NUCLEOTIDE SEQUENCE</scope>
    <source>
        <strain evidence="8">HS-1</strain>
    </source>
</reference>
<keyword evidence="1 6" id="KW-0637">Prenyltransferase</keyword>
<feature type="binding site" evidence="6">
    <location>
        <begin position="83"/>
        <end position="86"/>
    </location>
    <ligand>
        <name>FMN</name>
        <dbReference type="ChEBI" id="CHEBI:58210"/>
    </ligand>
</feature>
<protein>
    <recommendedName>
        <fullName evidence="6">Flavin prenyltransferase UbiX</fullName>
        <ecNumber evidence="6">2.5.1.129</ecNumber>
    </recommendedName>
</protein>
<dbReference type="Proteomes" id="UP000276741">
    <property type="component" value="Chromosome"/>
</dbReference>
<dbReference type="Proteomes" id="UP000616143">
    <property type="component" value="Unassembled WGS sequence"/>
</dbReference>
<evidence type="ECO:0000313" key="9">
    <source>
        <dbReference type="EMBL" id="GGT94726.1"/>
    </source>
</evidence>
<comment type="similarity">
    <text evidence="5 6">Belongs to the UbiX/PAD1 family.</text>
</comment>
<feature type="binding site" evidence="6">
    <location>
        <position position="148"/>
    </location>
    <ligand>
        <name>dimethylallyl phosphate</name>
        <dbReference type="ChEBI" id="CHEBI:88052"/>
    </ligand>
</feature>
<evidence type="ECO:0000256" key="4">
    <source>
        <dbReference type="ARBA" id="ARBA00022679"/>
    </source>
</evidence>
<keyword evidence="3 6" id="KW-0288">FMN</keyword>
<organism evidence="8 10">
    <name type="scientific">Sulfodiicoccus acidiphilus</name>
    <dbReference type="NCBI Taxonomy" id="1670455"/>
    <lineage>
        <taxon>Archaea</taxon>
        <taxon>Thermoproteota</taxon>
        <taxon>Thermoprotei</taxon>
        <taxon>Sulfolobales</taxon>
        <taxon>Sulfolobaceae</taxon>
        <taxon>Sulfodiicoccus</taxon>
    </lineage>
</organism>
<dbReference type="InterPro" id="IPR004507">
    <property type="entry name" value="UbiX-like"/>
</dbReference>
<dbReference type="HAMAP" id="MF_01984">
    <property type="entry name" value="ubiX_pad"/>
    <property type="match status" value="1"/>
</dbReference>
<evidence type="ECO:0000256" key="2">
    <source>
        <dbReference type="ARBA" id="ARBA00022630"/>
    </source>
</evidence>
<comment type="catalytic activity">
    <reaction evidence="6">
        <text>dimethylallyl phosphate + FMNH2 = prenylated FMNH2 + phosphate</text>
        <dbReference type="Rhea" id="RHEA:37743"/>
        <dbReference type="ChEBI" id="CHEBI:43474"/>
        <dbReference type="ChEBI" id="CHEBI:57618"/>
        <dbReference type="ChEBI" id="CHEBI:87467"/>
        <dbReference type="ChEBI" id="CHEBI:88052"/>
        <dbReference type="EC" id="2.5.1.129"/>
    </reaction>
</comment>
<dbReference type="EMBL" id="AP018553">
    <property type="protein sequence ID" value="BBD72135.1"/>
    <property type="molecule type" value="Genomic_DNA"/>
</dbReference>
<gene>
    <name evidence="6 9" type="primary">ubiX</name>
    <name evidence="9" type="ORF">GCM10007116_10410</name>
    <name evidence="8" type="ORF">HS1genome_0524</name>
</gene>
<dbReference type="NCBIfam" id="TIGR00421">
    <property type="entry name" value="ubiX_pad"/>
    <property type="match status" value="1"/>
</dbReference>
<dbReference type="InterPro" id="IPR036551">
    <property type="entry name" value="Flavin_trans-like"/>
</dbReference>
<proteinExistence type="inferred from homology"/>
<dbReference type="InterPro" id="IPR003382">
    <property type="entry name" value="Flavoprotein"/>
</dbReference>
<evidence type="ECO:0000256" key="1">
    <source>
        <dbReference type="ARBA" id="ARBA00022602"/>
    </source>
</evidence>
<dbReference type="FunFam" id="3.40.50.1950:FF:000001">
    <property type="entry name" value="Flavin prenyltransferase UbiX"/>
    <property type="match status" value="1"/>
</dbReference>
<evidence type="ECO:0000259" key="7">
    <source>
        <dbReference type="Pfam" id="PF02441"/>
    </source>
</evidence>
<reference evidence="9" key="1">
    <citation type="journal article" date="2014" name="Int. J. Syst. Evol. Microbiol.">
        <title>Complete genome sequence of Corynebacterium casei LMG S-19264T (=DSM 44701T), isolated from a smear-ripened cheese.</title>
        <authorList>
            <consortium name="US DOE Joint Genome Institute (JGI-PGF)"/>
            <person name="Walter F."/>
            <person name="Albersmeier A."/>
            <person name="Kalinowski J."/>
            <person name="Ruckert C."/>
        </authorList>
    </citation>
    <scope>NUCLEOTIDE SEQUENCE</scope>
    <source>
        <strain evidence="9">JCM 31740</strain>
    </source>
</reference>